<reference evidence="2 3" key="1">
    <citation type="submission" date="2016-10" db="EMBL/GenBank/DDBJ databases">
        <authorList>
            <person name="de Groot N.N."/>
        </authorList>
    </citation>
    <scope>NUCLEOTIDE SEQUENCE [LARGE SCALE GENOMIC DNA]</scope>
    <source>
        <strain evidence="2 3">DSM 6793</strain>
    </source>
</reference>
<dbReference type="Gene3D" id="3.30.70.1290">
    <property type="entry name" value="Transposase IS200-like"/>
    <property type="match status" value="1"/>
</dbReference>
<dbReference type="InterPro" id="IPR052715">
    <property type="entry name" value="RAYT_transposase"/>
</dbReference>
<dbReference type="AlphaFoldDB" id="A0A1I1DNY5"/>
<dbReference type="OrthoDB" id="9794403at2"/>
<protein>
    <recommendedName>
        <fullName evidence="1">Transposase IS200-like domain-containing protein</fullName>
    </recommendedName>
</protein>
<keyword evidence="3" id="KW-1185">Reference proteome</keyword>
<proteinExistence type="predicted"/>
<dbReference type="InterPro" id="IPR036515">
    <property type="entry name" value="Transposase_17_sf"/>
</dbReference>
<dbReference type="PANTHER" id="PTHR36966">
    <property type="entry name" value="REP-ASSOCIATED TYROSINE TRANSPOSASE"/>
    <property type="match status" value="1"/>
</dbReference>
<dbReference type="EMBL" id="FOLE01000001">
    <property type="protein sequence ID" value="SFB76564.1"/>
    <property type="molecule type" value="Genomic_DNA"/>
</dbReference>
<dbReference type="GO" id="GO:0006313">
    <property type="term" value="P:DNA transposition"/>
    <property type="evidence" value="ECO:0007669"/>
    <property type="project" value="InterPro"/>
</dbReference>
<gene>
    <name evidence="2" type="ORF">SAMN05421780_101363</name>
</gene>
<dbReference type="GO" id="GO:0043565">
    <property type="term" value="F:sequence-specific DNA binding"/>
    <property type="evidence" value="ECO:0007669"/>
    <property type="project" value="TreeGrafter"/>
</dbReference>
<evidence type="ECO:0000313" key="2">
    <source>
        <dbReference type="EMBL" id="SFB76564.1"/>
    </source>
</evidence>
<dbReference type="PANTHER" id="PTHR36966:SF1">
    <property type="entry name" value="REP-ASSOCIATED TYROSINE TRANSPOSASE"/>
    <property type="match status" value="1"/>
</dbReference>
<sequence>MDKFNNKYRIASARAYFWDYGWNAAYFVTICTQDRINWFGKVLDGKMVLSDIGEIAHKCWAEIPQHFPFVKLGAFVVMPNHVHGIVIIDKTETDLNVEAQNIAVVREQTQKFAPPSPTETQTQNKFGPQSQNLASIIRGFKIGVTKNARLLHANFAWQPRYHDHIIRDERAYHNISEYIIQNPVKWSEDKFYMS</sequence>
<dbReference type="SMART" id="SM01321">
    <property type="entry name" value="Y1_Tnp"/>
    <property type="match status" value="1"/>
</dbReference>
<dbReference type="Proteomes" id="UP000199514">
    <property type="component" value="Unassembled WGS sequence"/>
</dbReference>
<dbReference type="InterPro" id="IPR002686">
    <property type="entry name" value="Transposase_17"/>
</dbReference>
<feature type="domain" description="Transposase IS200-like" evidence="1">
    <location>
        <begin position="21"/>
        <end position="182"/>
    </location>
</feature>
<dbReference type="SUPFAM" id="SSF143422">
    <property type="entry name" value="Transposase IS200-like"/>
    <property type="match status" value="1"/>
</dbReference>
<accession>A0A1I1DNY5</accession>
<organism evidence="2 3">
    <name type="scientific">Flexibacter flexilis DSM 6793</name>
    <dbReference type="NCBI Taxonomy" id="927664"/>
    <lineage>
        <taxon>Bacteria</taxon>
        <taxon>Pseudomonadati</taxon>
        <taxon>Bacteroidota</taxon>
        <taxon>Cytophagia</taxon>
        <taxon>Cytophagales</taxon>
        <taxon>Flexibacteraceae</taxon>
        <taxon>Flexibacter</taxon>
    </lineage>
</organism>
<name>A0A1I1DNY5_9BACT</name>
<evidence type="ECO:0000259" key="1">
    <source>
        <dbReference type="SMART" id="SM01321"/>
    </source>
</evidence>
<dbReference type="GO" id="GO:0004803">
    <property type="term" value="F:transposase activity"/>
    <property type="evidence" value="ECO:0007669"/>
    <property type="project" value="InterPro"/>
</dbReference>
<dbReference type="RefSeq" id="WP_091507797.1">
    <property type="nucleotide sequence ID" value="NZ_FOLE01000001.1"/>
</dbReference>
<dbReference type="STRING" id="927664.SAMN05421780_101363"/>
<evidence type="ECO:0000313" key="3">
    <source>
        <dbReference type="Proteomes" id="UP000199514"/>
    </source>
</evidence>